<organism evidence="2 3">
    <name type="scientific">Sphingomonas cremea</name>
    <dbReference type="NCBI Taxonomy" id="2904799"/>
    <lineage>
        <taxon>Bacteria</taxon>
        <taxon>Pseudomonadati</taxon>
        <taxon>Pseudomonadota</taxon>
        <taxon>Alphaproteobacteria</taxon>
        <taxon>Sphingomonadales</taxon>
        <taxon>Sphingomonadaceae</taxon>
        <taxon>Sphingomonas</taxon>
    </lineage>
</organism>
<gene>
    <name evidence="2" type="ORF">LVY65_12165</name>
</gene>
<accession>A0A9X1TZG7</accession>
<evidence type="ECO:0000313" key="3">
    <source>
        <dbReference type="Proteomes" id="UP001139410"/>
    </source>
</evidence>
<keyword evidence="3" id="KW-1185">Reference proteome</keyword>
<sequence>MFDFRQERFDEIYCAEVEFHGPDERQAKPSATVVQPGFQLPSSIWALMVGCYAIFFGGMTALVAGSGYALFMVVISALYAVVFFGTGTLLANLSGPADKSPLDKGQALPTWCGPMSRGSVYGQVLIVPIGIAMFGTAVAVIGALTS</sequence>
<dbReference type="Proteomes" id="UP001139410">
    <property type="component" value="Unassembled WGS sequence"/>
</dbReference>
<evidence type="ECO:0000313" key="2">
    <source>
        <dbReference type="EMBL" id="MCF2515812.1"/>
    </source>
</evidence>
<dbReference type="RefSeq" id="WP_235068519.1">
    <property type="nucleotide sequence ID" value="NZ_JAKFGM010000003.1"/>
</dbReference>
<keyword evidence="1" id="KW-0472">Membrane</keyword>
<evidence type="ECO:0000256" key="1">
    <source>
        <dbReference type="SAM" id="Phobius"/>
    </source>
</evidence>
<keyword evidence="1" id="KW-0812">Transmembrane</keyword>
<comment type="caution">
    <text evidence="2">The sequence shown here is derived from an EMBL/GenBank/DDBJ whole genome shotgun (WGS) entry which is preliminary data.</text>
</comment>
<feature type="transmembrane region" description="Helical" evidence="1">
    <location>
        <begin position="70"/>
        <end position="91"/>
    </location>
</feature>
<feature type="transmembrane region" description="Helical" evidence="1">
    <location>
        <begin position="120"/>
        <end position="144"/>
    </location>
</feature>
<proteinExistence type="predicted"/>
<keyword evidence="1" id="KW-1133">Transmembrane helix</keyword>
<protein>
    <submittedName>
        <fullName evidence="2">Uncharacterized protein</fullName>
    </submittedName>
</protein>
<feature type="transmembrane region" description="Helical" evidence="1">
    <location>
        <begin position="44"/>
        <end position="63"/>
    </location>
</feature>
<name>A0A9X1TZG7_9SPHN</name>
<dbReference type="AlphaFoldDB" id="A0A9X1TZG7"/>
<reference evidence="2" key="1">
    <citation type="submission" date="2022-01" db="EMBL/GenBank/DDBJ databases">
        <authorList>
            <person name="Jo J.-H."/>
            <person name="Im W.-T."/>
        </authorList>
    </citation>
    <scope>NUCLEOTIDE SEQUENCE</scope>
    <source>
        <strain evidence="2">G124</strain>
    </source>
</reference>
<dbReference type="EMBL" id="JAKFGM010000003">
    <property type="protein sequence ID" value="MCF2515812.1"/>
    <property type="molecule type" value="Genomic_DNA"/>
</dbReference>